<dbReference type="InterPro" id="IPR026904">
    <property type="entry name" value="MnmG_C"/>
</dbReference>
<protein>
    <recommendedName>
        <fullName evidence="3 11">tRNA uridine 5-carboxymethylaminomethyl modification enzyme MnmG</fullName>
    </recommendedName>
    <alternativeName>
        <fullName evidence="10 11">Glucose-inhibited division protein A</fullName>
    </alternativeName>
</protein>
<sequence>MTLTTPVDFQDSFDIIVVGAGHSGCEAALAAARLGCRTLMLTLNLDRIAWQPCNPAVGGPAKSQLTHEVDALGGEIGKMADRTYLQKRVLNSSRGPAVWALRAQTDKREYSAVMKEIVENQENLSIREGMVTDLVLGNNDEVIGIQTYFGTCFEAKAVILTTGTFLGGRIWIGNKSMEAGRAGEFAAVGLTDTLNDLGFETGRLKTGTPARVDKRSVDYSQLEPQPPDEEVRWFSFDPYVWVEKKQMNCYLTRTTSKTHQLIKDNLHLSPIYGGFIDSKGPRYCPSIEDKIVRFADKESHQIFIEPEGREIPELYIQGFSTGLPENIQLAMLRTLPGLENCVMLRPAYAVEYDFLPATQCYPTLMTKKIQGLFCAGQVNGTTGYEEAAAQGIVAGINAVKFVNNEEMIIFPREESYLGTLIDDLCTKDLREPYRMLTSRSEYRLILRSDNADQRMTPLGRKIGLIDDRRWALFEQKQANIVAEKERLYETRIKERDEVAIKIVNDTQQKIKGSATLADLLRRPKFHYQHLEQYGLGNKDLTIVEKEGAEIDIKYSGYLKRQQIQIDQITRHSNKKLPSDLDYMTIDTLSMEAREKLTKVRPLTLGQASRIGGVNPADINALLVYLELRSRYQSV</sequence>
<evidence type="ECO:0000256" key="3">
    <source>
        <dbReference type="ARBA" id="ARBA00020461"/>
    </source>
</evidence>
<keyword evidence="7 11" id="KW-0274">FAD</keyword>
<dbReference type="HAMAP" id="MF_00129">
    <property type="entry name" value="MnmG_GidA"/>
    <property type="match status" value="1"/>
</dbReference>
<accession>B1WRG0</accession>
<reference evidence="13 14" key="1">
    <citation type="journal article" date="2008" name="Proc. Natl. Acad. Sci. U.S.A.">
        <title>The genome of Cyanothece 51142, a unicellular diazotrophic cyanobacterium important in the marine nitrogen cycle.</title>
        <authorList>
            <person name="Welsh E.A."/>
            <person name="Liberton M."/>
            <person name="Stoeckel J."/>
            <person name="Loh T."/>
            <person name="Elvitigala T."/>
            <person name="Wang C."/>
            <person name="Wollam A."/>
            <person name="Fulton R.S."/>
            <person name="Clifton S.W."/>
            <person name="Jacobs J.M."/>
            <person name="Aurora R."/>
            <person name="Ghosh B.K."/>
            <person name="Sherman L.A."/>
            <person name="Smith R.D."/>
            <person name="Wilson R.K."/>
            <person name="Pakrasi H.B."/>
        </authorList>
    </citation>
    <scope>NUCLEOTIDE SEQUENCE [LARGE SCALE GENOMIC DNA]</scope>
    <source>
        <strain evidence="14">ATCC 51142 / BH68</strain>
    </source>
</reference>
<dbReference type="OrthoDB" id="9815560at2"/>
<keyword evidence="5 11" id="KW-0285">Flavoprotein</keyword>
<dbReference type="Pfam" id="PF21680">
    <property type="entry name" value="GIDA_C_1st"/>
    <property type="match status" value="1"/>
</dbReference>
<comment type="subcellular location">
    <subcellularLocation>
        <location evidence="11">Cytoplasm</location>
    </subcellularLocation>
</comment>
<dbReference type="InterPro" id="IPR047001">
    <property type="entry name" value="MnmG_C_subdom"/>
</dbReference>
<dbReference type="FunFam" id="3.50.50.60:FF:000094">
    <property type="entry name" value="tRNA uridine 5-carboxymethylaminomethyl modification enzyme MnmG"/>
    <property type="match status" value="1"/>
</dbReference>
<evidence type="ECO:0000256" key="4">
    <source>
        <dbReference type="ARBA" id="ARBA00022490"/>
    </source>
</evidence>
<dbReference type="Gene3D" id="1.10.150.570">
    <property type="entry name" value="GidA associated domain, C-terminal subdomain"/>
    <property type="match status" value="1"/>
</dbReference>
<keyword evidence="14" id="KW-1185">Reference proteome</keyword>
<dbReference type="NCBIfam" id="TIGR00136">
    <property type="entry name" value="mnmG_gidA"/>
    <property type="match status" value="1"/>
</dbReference>
<evidence type="ECO:0000256" key="11">
    <source>
        <dbReference type="HAMAP-Rule" id="MF_00129"/>
    </source>
</evidence>
<dbReference type="InterPro" id="IPR049312">
    <property type="entry name" value="GIDA_C_N"/>
</dbReference>
<keyword evidence="4 11" id="KW-0963">Cytoplasm</keyword>
<dbReference type="InterPro" id="IPR040131">
    <property type="entry name" value="MnmG_N"/>
</dbReference>
<dbReference type="GO" id="GO:0002098">
    <property type="term" value="P:tRNA wobble uridine modification"/>
    <property type="evidence" value="ECO:0007669"/>
    <property type="project" value="InterPro"/>
</dbReference>
<evidence type="ECO:0000313" key="14">
    <source>
        <dbReference type="Proteomes" id="UP000001203"/>
    </source>
</evidence>
<dbReference type="PANTHER" id="PTHR11806">
    <property type="entry name" value="GLUCOSE INHIBITED DIVISION PROTEIN A"/>
    <property type="match status" value="1"/>
</dbReference>
<dbReference type="KEGG" id="cyt:cce_2461"/>
<dbReference type="Pfam" id="PF01134">
    <property type="entry name" value="GIDA"/>
    <property type="match status" value="1"/>
</dbReference>
<feature type="domain" description="tRNA uridine 5-carboxymethylaminomethyl modification enzyme C-terminal subdomain" evidence="12">
    <location>
        <begin position="552"/>
        <end position="623"/>
    </location>
</feature>
<proteinExistence type="inferred from homology"/>
<dbReference type="SMART" id="SM01228">
    <property type="entry name" value="GIDA_assoc_3"/>
    <property type="match status" value="1"/>
</dbReference>
<dbReference type="HOGENOM" id="CLU_007831_2_2_3"/>
<comment type="caution">
    <text evidence="11">Lacks conserved residue(s) required for the propagation of feature annotation.</text>
</comment>
<dbReference type="InterPro" id="IPR036188">
    <property type="entry name" value="FAD/NAD-bd_sf"/>
</dbReference>
<evidence type="ECO:0000259" key="12">
    <source>
        <dbReference type="SMART" id="SM01228"/>
    </source>
</evidence>
<evidence type="ECO:0000313" key="13">
    <source>
        <dbReference type="EMBL" id="ACB51809.1"/>
    </source>
</evidence>
<dbReference type="EMBL" id="CP000806">
    <property type="protein sequence ID" value="ACB51809.1"/>
    <property type="molecule type" value="Genomic_DNA"/>
</dbReference>
<dbReference type="Proteomes" id="UP000001203">
    <property type="component" value="Chromosome circular"/>
</dbReference>
<comment type="similarity">
    <text evidence="2 11">Belongs to the MnmG family.</text>
</comment>
<dbReference type="InterPro" id="IPR004416">
    <property type="entry name" value="MnmG"/>
</dbReference>
<evidence type="ECO:0000256" key="2">
    <source>
        <dbReference type="ARBA" id="ARBA00007653"/>
    </source>
</evidence>
<evidence type="ECO:0000256" key="5">
    <source>
        <dbReference type="ARBA" id="ARBA00022630"/>
    </source>
</evidence>
<feature type="binding site" evidence="11">
    <location>
        <begin position="19"/>
        <end position="24"/>
    </location>
    <ligand>
        <name>FAD</name>
        <dbReference type="ChEBI" id="CHEBI:57692"/>
    </ligand>
</feature>
<dbReference type="RefSeq" id="WP_009544846.1">
    <property type="nucleotide sequence ID" value="NC_010546.1"/>
</dbReference>
<comment type="function">
    <text evidence="11">NAD-binding protein involved in the addition of a carboxymethylaminomethyl (cmnm) group at the wobble position (U34) of certain tRNAs, forming tRNA-cmnm(5)s(2)U34.</text>
</comment>
<name>B1WRG0_CROS5</name>
<dbReference type="FunFam" id="3.50.50.60:FF:000119">
    <property type="entry name" value="tRNA uridine 5-carboxymethylaminomethyl modification enzyme MnmG"/>
    <property type="match status" value="1"/>
</dbReference>
<feature type="binding site" evidence="11">
    <location>
        <begin position="280"/>
        <end position="294"/>
    </location>
    <ligand>
        <name>NAD(+)</name>
        <dbReference type="ChEBI" id="CHEBI:57540"/>
    </ligand>
</feature>
<dbReference type="GO" id="GO:0050660">
    <property type="term" value="F:flavin adenine dinucleotide binding"/>
    <property type="evidence" value="ECO:0007669"/>
    <property type="project" value="UniProtKB-UniRule"/>
</dbReference>
<gene>
    <name evidence="11" type="primary">mnmG</name>
    <name evidence="11 13" type="synonym">gidA</name>
    <name evidence="13" type="ordered locus">cce_2461</name>
</gene>
<keyword evidence="6 11" id="KW-0819">tRNA processing</keyword>
<dbReference type="GO" id="GO:0030488">
    <property type="term" value="P:tRNA methylation"/>
    <property type="evidence" value="ECO:0007669"/>
    <property type="project" value="TreeGrafter"/>
</dbReference>
<dbReference type="Gene3D" id="3.50.50.60">
    <property type="entry name" value="FAD/NAD(P)-binding domain"/>
    <property type="match status" value="2"/>
</dbReference>
<evidence type="ECO:0000256" key="9">
    <source>
        <dbReference type="ARBA" id="ARBA00025948"/>
    </source>
</evidence>
<dbReference type="PROSITE" id="PS01281">
    <property type="entry name" value="GIDA_2"/>
    <property type="match status" value="1"/>
</dbReference>
<comment type="subunit">
    <text evidence="9 11">Homodimer. Heterotetramer of two MnmE and two MnmG subunits.</text>
</comment>
<evidence type="ECO:0000256" key="6">
    <source>
        <dbReference type="ARBA" id="ARBA00022694"/>
    </source>
</evidence>
<dbReference type="InterPro" id="IPR002218">
    <property type="entry name" value="MnmG-rel"/>
</dbReference>
<dbReference type="Gene3D" id="1.10.10.1800">
    <property type="entry name" value="tRNA uridine 5-carboxymethylaminomethyl modification enzyme MnmG/GidA"/>
    <property type="match status" value="1"/>
</dbReference>
<dbReference type="SUPFAM" id="SSF51905">
    <property type="entry name" value="FAD/NAD(P)-binding domain"/>
    <property type="match status" value="1"/>
</dbReference>
<dbReference type="PROSITE" id="PS01280">
    <property type="entry name" value="GIDA_1"/>
    <property type="match status" value="1"/>
</dbReference>
<evidence type="ECO:0000256" key="8">
    <source>
        <dbReference type="ARBA" id="ARBA00023027"/>
    </source>
</evidence>
<evidence type="ECO:0000256" key="7">
    <source>
        <dbReference type="ARBA" id="ARBA00022827"/>
    </source>
</evidence>
<dbReference type="FunFam" id="1.10.10.1800:FF:000001">
    <property type="entry name" value="tRNA uridine 5-carboxymethylaminomethyl modification enzyme MnmG"/>
    <property type="match status" value="1"/>
</dbReference>
<keyword evidence="8 11" id="KW-0520">NAD</keyword>
<dbReference type="AlphaFoldDB" id="B1WRG0"/>
<dbReference type="InterPro" id="IPR044920">
    <property type="entry name" value="MnmG_C_subdom_sf"/>
</dbReference>
<evidence type="ECO:0000256" key="10">
    <source>
        <dbReference type="ARBA" id="ARBA00031800"/>
    </source>
</evidence>
<dbReference type="PANTHER" id="PTHR11806:SF0">
    <property type="entry name" value="PROTEIN MTO1 HOMOLOG, MITOCHONDRIAL"/>
    <property type="match status" value="1"/>
</dbReference>
<dbReference type="GO" id="GO:0005737">
    <property type="term" value="C:cytoplasm"/>
    <property type="evidence" value="ECO:0007669"/>
    <property type="project" value="UniProtKB-SubCell"/>
</dbReference>
<organism evidence="13 14">
    <name type="scientific">Crocosphaera subtropica (strain ATCC 51142 / BH68)</name>
    <name type="common">Cyanothece sp. (strain ATCC 51142)</name>
    <dbReference type="NCBI Taxonomy" id="43989"/>
    <lineage>
        <taxon>Bacteria</taxon>
        <taxon>Bacillati</taxon>
        <taxon>Cyanobacteriota</taxon>
        <taxon>Cyanophyceae</taxon>
        <taxon>Oscillatoriophycideae</taxon>
        <taxon>Chroococcales</taxon>
        <taxon>Aphanothecaceae</taxon>
        <taxon>Crocosphaera</taxon>
        <taxon>Crocosphaera subtropica</taxon>
    </lineage>
</organism>
<dbReference type="Pfam" id="PF13932">
    <property type="entry name" value="SAM_GIDA_C"/>
    <property type="match status" value="1"/>
</dbReference>
<comment type="cofactor">
    <cofactor evidence="1 11">
        <name>FAD</name>
        <dbReference type="ChEBI" id="CHEBI:57692"/>
    </cofactor>
</comment>
<evidence type="ECO:0000256" key="1">
    <source>
        <dbReference type="ARBA" id="ARBA00001974"/>
    </source>
</evidence>
<dbReference type="FunFam" id="1.10.150.570:FF:000001">
    <property type="entry name" value="tRNA uridine 5-carboxymethylaminomethyl modification enzyme MnmG"/>
    <property type="match status" value="1"/>
</dbReference>
<dbReference type="InterPro" id="IPR020595">
    <property type="entry name" value="MnmG-rel_CS"/>
</dbReference>
<dbReference type="STRING" id="43989.cce_2461"/>
<dbReference type="eggNOG" id="COG0445">
    <property type="taxonomic scope" value="Bacteria"/>
</dbReference>